<protein>
    <submittedName>
        <fullName evidence="1">Uncharacterized protein</fullName>
    </submittedName>
</protein>
<evidence type="ECO:0000313" key="1">
    <source>
        <dbReference type="EMBL" id="SCC36989.1"/>
    </source>
</evidence>
<evidence type="ECO:0000313" key="2">
    <source>
        <dbReference type="Proteomes" id="UP000195991"/>
    </source>
</evidence>
<proteinExistence type="predicted"/>
<sequence>MKEVLDVETYLKK</sequence>
<dbReference type="EMBL" id="FMBI01000030">
    <property type="protein sequence ID" value="SCC36989.1"/>
    <property type="molecule type" value="Genomic_DNA"/>
</dbReference>
<name>A0A1C4E0A6_BACTU</name>
<dbReference type="Proteomes" id="UP000195991">
    <property type="component" value="Unassembled WGS sequence"/>
</dbReference>
<organism evidence="1 2">
    <name type="scientific">Bacillus thuringiensis</name>
    <dbReference type="NCBI Taxonomy" id="1428"/>
    <lineage>
        <taxon>Bacteria</taxon>
        <taxon>Bacillati</taxon>
        <taxon>Bacillota</taxon>
        <taxon>Bacilli</taxon>
        <taxon>Bacillales</taxon>
        <taxon>Bacillaceae</taxon>
        <taxon>Bacillus</taxon>
        <taxon>Bacillus cereus group</taxon>
    </lineage>
</organism>
<gene>
    <name evidence="1" type="ORF">BTT61001_02784</name>
</gene>
<accession>A0A1C4E0A6</accession>
<reference evidence="1 2" key="1">
    <citation type="submission" date="2016-08" db="EMBL/GenBank/DDBJ databases">
        <authorList>
            <person name="Seilhamer J.J."/>
        </authorList>
    </citation>
    <scope>NUCLEOTIDE SEQUENCE [LARGE SCALE GENOMIC DNA]</scope>
    <source>
        <strain evidence="1 2">IEBC_T61001</strain>
    </source>
</reference>